<evidence type="ECO:0000313" key="7">
    <source>
        <dbReference type="Proteomes" id="UP000054350"/>
    </source>
</evidence>
<dbReference type="InterPro" id="IPR023352">
    <property type="entry name" value="MAPEG-like_dom_sf"/>
</dbReference>
<dbReference type="InterPro" id="IPR001129">
    <property type="entry name" value="Membr-assoc_MAPEG"/>
</dbReference>
<dbReference type="EMBL" id="GG745354">
    <property type="protein sequence ID" value="KNE67892.1"/>
    <property type="molecule type" value="Genomic_DNA"/>
</dbReference>
<name>A0A0L0SZF9_ALLM3</name>
<evidence type="ECO:0000256" key="3">
    <source>
        <dbReference type="ARBA" id="ARBA00022989"/>
    </source>
</evidence>
<dbReference type="InterPro" id="IPR050997">
    <property type="entry name" value="MAPEG"/>
</dbReference>
<dbReference type="SUPFAM" id="SSF161084">
    <property type="entry name" value="MAPEG domain-like"/>
    <property type="match status" value="1"/>
</dbReference>
<comment type="subcellular location">
    <subcellularLocation>
        <location evidence="1">Membrane</location>
        <topology evidence="1">Multi-pass membrane protein</topology>
    </subcellularLocation>
</comment>
<dbReference type="GO" id="GO:0004602">
    <property type="term" value="F:glutathione peroxidase activity"/>
    <property type="evidence" value="ECO:0007669"/>
    <property type="project" value="TreeGrafter"/>
</dbReference>
<dbReference type="Gene3D" id="1.20.120.550">
    <property type="entry name" value="Membrane associated eicosanoid/glutathione metabolism-like domain"/>
    <property type="match status" value="1"/>
</dbReference>
<dbReference type="GO" id="GO:0005635">
    <property type="term" value="C:nuclear envelope"/>
    <property type="evidence" value="ECO:0007669"/>
    <property type="project" value="TreeGrafter"/>
</dbReference>
<keyword evidence="2 5" id="KW-0812">Transmembrane</keyword>
<dbReference type="GO" id="GO:0005783">
    <property type="term" value="C:endoplasmic reticulum"/>
    <property type="evidence" value="ECO:0007669"/>
    <property type="project" value="TreeGrafter"/>
</dbReference>
<gene>
    <name evidence="6" type="ORF">AMAG_12610</name>
</gene>
<accession>A0A0L0SZF9</accession>
<dbReference type="OrthoDB" id="410651at2759"/>
<evidence type="ECO:0000256" key="5">
    <source>
        <dbReference type="SAM" id="Phobius"/>
    </source>
</evidence>
<dbReference type="Pfam" id="PF01124">
    <property type="entry name" value="MAPEG"/>
    <property type="match status" value="1"/>
</dbReference>
<dbReference type="GO" id="GO:0016020">
    <property type="term" value="C:membrane"/>
    <property type="evidence" value="ECO:0007669"/>
    <property type="project" value="UniProtKB-SubCell"/>
</dbReference>
<evidence type="ECO:0008006" key="8">
    <source>
        <dbReference type="Google" id="ProtNLM"/>
    </source>
</evidence>
<keyword evidence="3 5" id="KW-1133">Transmembrane helix</keyword>
<dbReference type="VEuPathDB" id="FungiDB:AMAG_12610"/>
<reference evidence="6 7" key="1">
    <citation type="submission" date="2009-11" db="EMBL/GenBank/DDBJ databases">
        <title>Annotation of Allomyces macrogynus ATCC 38327.</title>
        <authorList>
            <consortium name="The Broad Institute Genome Sequencing Platform"/>
            <person name="Russ C."/>
            <person name="Cuomo C."/>
            <person name="Burger G."/>
            <person name="Gray M.W."/>
            <person name="Holland P.W.H."/>
            <person name="King N."/>
            <person name="Lang F.B.F."/>
            <person name="Roger A.J."/>
            <person name="Ruiz-Trillo I."/>
            <person name="Young S.K."/>
            <person name="Zeng Q."/>
            <person name="Gargeya S."/>
            <person name="Fitzgerald M."/>
            <person name="Haas B."/>
            <person name="Abouelleil A."/>
            <person name="Alvarado L."/>
            <person name="Arachchi H.M."/>
            <person name="Berlin A."/>
            <person name="Chapman S.B."/>
            <person name="Gearin G."/>
            <person name="Goldberg J."/>
            <person name="Griggs A."/>
            <person name="Gujja S."/>
            <person name="Hansen M."/>
            <person name="Heiman D."/>
            <person name="Howarth C."/>
            <person name="Larimer J."/>
            <person name="Lui A."/>
            <person name="MacDonald P.J.P."/>
            <person name="McCowen C."/>
            <person name="Montmayeur A."/>
            <person name="Murphy C."/>
            <person name="Neiman D."/>
            <person name="Pearson M."/>
            <person name="Priest M."/>
            <person name="Roberts A."/>
            <person name="Saif S."/>
            <person name="Shea T."/>
            <person name="Sisk P."/>
            <person name="Stolte C."/>
            <person name="Sykes S."/>
            <person name="Wortman J."/>
            <person name="Nusbaum C."/>
            <person name="Birren B."/>
        </authorList>
    </citation>
    <scope>NUCLEOTIDE SEQUENCE [LARGE SCALE GENOMIC DNA]</scope>
    <source>
        <strain evidence="6 7">ATCC 38327</strain>
    </source>
</reference>
<reference evidence="7" key="2">
    <citation type="submission" date="2009-11" db="EMBL/GenBank/DDBJ databases">
        <title>The Genome Sequence of Allomyces macrogynus strain ATCC 38327.</title>
        <authorList>
            <consortium name="The Broad Institute Genome Sequencing Platform"/>
            <person name="Russ C."/>
            <person name="Cuomo C."/>
            <person name="Shea T."/>
            <person name="Young S.K."/>
            <person name="Zeng Q."/>
            <person name="Koehrsen M."/>
            <person name="Haas B."/>
            <person name="Borodovsky M."/>
            <person name="Guigo R."/>
            <person name="Alvarado L."/>
            <person name="Berlin A."/>
            <person name="Borenstein D."/>
            <person name="Chen Z."/>
            <person name="Engels R."/>
            <person name="Freedman E."/>
            <person name="Gellesch M."/>
            <person name="Goldberg J."/>
            <person name="Griggs A."/>
            <person name="Gujja S."/>
            <person name="Heiman D."/>
            <person name="Hepburn T."/>
            <person name="Howarth C."/>
            <person name="Jen D."/>
            <person name="Larson L."/>
            <person name="Lewis B."/>
            <person name="Mehta T."/>
            <person name="Park D."/>
            <person name="Pearson M."/>
            <person name="Roberts A."/>
            <person name="Saif S."/>
            <person name="Shenoy N."/>
            <person name="Sisk P."/>
            <person name="Stolte C."/>
            <person name="Sykes S."/>
            <person name="Walk T."/>
            <person name="White J."/>
            <person name="Yandava C."/>
            <person name="Burger G."/>
            <person name="Gray M.W."/>
            <person name="Holland P.W.H."/>
            <person name="King N."/>
            <person name="Lang F.B.F."/>
            <person name="Roger A.J."/>
            <person name="Ruiz-Trillo I."/>
            <person name="Lander E."/>
            <person name="Nusbaum C."/>
        </authorList>
    </citation>
    <scope>NUCLEOTIDE SEQUENCE [LARGE SCALE GENOMIC DNA]</scope>
    <source>
        <strain evidence="7">ATCC 38327</strain>
    </source>
</reference>
<dbReference type="AlphaFoldDB" id="A0A0L0SZF9"/>
<proteinExistence type="predicted"/>
<dbReference type="Proteomes" id="UP000054350">
    <property type="component" value="Unassembled WGS sequence"/>
</dbReference>
<feature type="transmembrane region" description="Helical" evidence="5">
    <location>
        <begin position="124"/>
        <end position="143"/>
    </location>
</feature>
<sequence length="149" mass="16491">MTAMTLPGDFGYVALSLVALNVHYLSTSRYVMAARKKHDIQYPDMGCGRYASKLTDDEWHEFNSAQRAHQHYLEQLPVVNTVAFLAGMFNVKWTAGLTGLYIVGRQLYASGYVSKGPLARMRGVRVFMPAFLGMVGIVVHGAVKSLGFL</sequence>
<evidence type="ECO:0000313" key="6">
    <source>
        <dbReference type="EMBL" id="KNE67892.1"/>
    </source>
</evidence>
<evidence type="ECO:0000256" key="1">
    <source>
        <dbReference type="ARBA" id="ARBA00004141"/>
    </source>
</evidence>
<keyword evidence="7" id="KW-1185">Reference proteome</keyword>
<dbReference type="GO" id="GO:0004364">
    <property type="term" value="F:glutathione transferase activity"/>
    <property type="evidence" value="ECO:0007669"/>
    <property type="project" value="TreeGrafter"/>
</dbReference>
<dbReference type="PANTHER" id="PTHR10250">
    <property type="entry name" value="MICROSOMAL GLUTATHIONE S-TRANSFERASE"/>
    <property type="match status" value="1"/>
</dbReference>
<evidence type="ECO:0000256" key="4">
    <source>
        <dbReference type="ARBA" id="ARBA00023136"/>
    </source>
</evidence>
<feature type="transmembrane region" description="Helical" evidence="5">
    <location>
        <begin position="12"/>
        <end position="32"/>
    </location>
</feature>
<keyword evidence="4 5" id="KW-0472">Membrane</keyword>
<dbReference type="PANTHER" id="PTHR10250:SF26">
    <property type="entry name" value="GLUTATHIONE S-TRANSFERASE 3, MITOCHONDRIAL"/>
    <property type="match status" value="1"/>
</dbReference>
<evidence type="ECO:0000256" key="2">
    <source>
        <dbReference type="ARBA" id="ARBA00022692"/>
    </source>
</evidence>
<protein>
    <recommendedName>
        <fullName evidence="8">MAPEG family protein</fullName>
    </recommendedName>
</protein>
<organism evidence="6 7">
    <name type="scientific">Allomyces macrogynus (strain ATCC 38327)</name>
    <name type="common">Allomyces javanicus var. macrogynus</name>
    <dbReference type="NCBI Taxonomy" id="578462"/>
    <lineage>
        <taxon>Eukaryota</taxon>
        <taxon>Fungi</taxon>
        <taxon>Fungi incertae sedis</taxon>
        <taxon>Blastocladiomycota</taxon>
        <taxon>Blastocladiomycetes</taxon>
        <taxon>Blastocladiales</taxon>
        <taxon>Blastocladiaceae</taxon>
        <taxon>Allomyces</taxon>
    </lineage>
</organism>